<evidence type="ECO:0000259" key="2">
    <source>
        <dbReference type="Pfam" id="PF18920"/>
    </source>
</evidence>
<dbReference type="Proteomes" id="UP000177276">
    <property type="component" value="Unassembled WGS sequence"/>
</dbReference>
<feature type="transmembrane region" description="Helical" evidence="1">
    <location>
        <begin position="165"/>
        <end position="186"/>
    </location>
</feature>
<evidence type="ECO:0000313" key="4">
    <source>
        <dbReference type="Proteomes" id="UP000177276"/>
    </source>
</evidence>
<evidence type="ECO:0000256" key="1">
    <source>
        <dbReference type="SAM" id="Phobius"/>
    </source>
</evidence>
<organism evidence="3 4">
    <name type="scientific">Candidatus Zambryskibacteria bacterium RIFCSPLOWO2_12_FULL_39_16</name>
    <dbReference type="NCBI Taxonomy" id="1802775"/>
    <lineage>
        <taxon>Bacteria</taxon>
        <taxon>Candidatus Zambryskiibacteriota</taxon>
    </lineage>
</organism>
<feature type="domain" description="DUF5671" evidence="2">
    <location>
        <begin position="16"/>
        <end position="150"/>
    </location>
</feature>
<dbReference type="Pfam" id="PF18920">
    <property type="entry name" value="DUF5671"/>
    <property type="match status" value="1"/>
</dbReference>
<protein>
    <recommendedName>
        <fullName evidence="2">DUF5671 domain-containing protein</fullName>
    </recommendedName>
</protein>
<keyword evidence="1" id="KW-1133">Transmembrane helix</keyword>
<dbReference type="EMBL" id="MHWS01000004">
    <property type="protein sequence ID" value="OHB12762.1"/>
    <property type="molecule type" value="Genomic_DNA"/>
</dbReference>
<dbReference type="AlphaFoldDB" id="A0A1G2UU37"/>
<comment type="caution">
    <text evidence="3">The sequence shown here is derived from an EMBL/GenBank/DDBJ whole genome shotgun (WGS) entry which is preliminary data.</text>
</comment>
<feature type="transmembrane region" description="Helical" evidence="1">
    <location>
        <begin position="60"/>
        <end position="81"/>
    </location>
</feature>
<feature type="transmembrane region" description="Helical" evidence="1">
    <location>
        <begin position="16"/>
        <end position="40"/>
    </location>
</feature>
<accession>A0A1G2UU37</accession>
<keyword evidence="1" id="KW-0812">Transmembrane</keyword>
<name>A0A1G2UU37_9BACT</name>
<feature type="transmembrane region" description="Helical" evidence="1">
    <location>
        <begin position="102"/>
        <end position="124"/>
    </location>
</feature>
<proteinExistence type="predicted"/>
<reference evidence="3 4" key="1">
    <citation type="journal article" date="2016" name="Nat. Commun.">
        <title>Thousands of microbial genomes shed light on interconnected biogeochemical processes in an aquifer system.</title>
        <authorList>
            <person name="Anantharaman K."/>
            <person name="Brown C.T."/>
            <person name="Hug L.A."/>
            <person name="Sharon I."/>
            <person name="Castelle C.J."/>
            <person name="Probst A.J."/>
            <person name="Thomas B.C."/>
            <person name="Singh A."/>
            <person name="Wilkins M.J."/>
            <person name="Karaoz U."/>
            <person name="Brodie E.L."/>
            <person name="Williams K.H."/>
            <person name="Hubbard S.S."/>
            <person name="Banfield J.F."/>
        </authorList>
    </citation>
    <scope>NUCLEOTIDE SEQUENCE [LARGE SCALE GENOMIC DNA]</scope>
</reference>
<dbReference type="InterPro" id="IPR043728">
    <property type="entry name" value="DUF5671"/>
</dbReference>
<feature type="transmembrane region" description="Helical" evidence="1">
    <location>
        <begin position="130"/>
        <end position="153"/>
    </location>
</feature>
<gene>
    <name evidence="3" type="ORF">A3G46_02890</name>
</gene>
<evidence type="ECO:0000313" key="3">
    <source>
        <dbReference type="EMBL" id="OHB12762.1"/>
    </source>
</evidence>
<keyword evidence="1" id="KW-0472">Membrane</keyword>
<sequence length="320" mass="36464">MEPNQNSLIKTSAKDFFLNLGVIVALYTTVISLINLLFTVINNAYPQINSGYYYMGSQSISMPVATLIIFFPIFILLTWLLEKVYRLEPEKKHLAVRRWLSYITLFVAGIVLAGDLVTILYYFIDGQELTAGFLLKVLSVFVVTLSVFLYYISDIRNKLTKKSQKTWLIISAVIILVSIIWGFSVLGSPYTQRLIKYDNQKITDLANIQWQVISYWQVNGMLPVSLSDITSAQAYTVVPTDPQSKTTYEYAKTDTMTFKLCAEFNKESTNNNQNQYPVPMSVSYPAKGIVIQNDNWNHPSGHYCFSRIIDPTLYPTQVRG</sequence>